<evidence type="ECO:0000313" key="1">
    <source>
        <dbReference type="EMBL" id="ADB15379.1"/>
    </source>
</evidence>
<proteinExistence type="predicted"/>
<accession>D2R5C0</accession>
<sequence>MPRCCRWWDWVARSAVVALVAVATYTGCGDSSSAGNKPVFPTQGTVTYLGQGAAGVVVTLHPSGANDPAAIYPHGTTDASGAFQLTSYVLNDGAPVGTYRVSLKWPDTSYQPRTPEERENMFMGERPDRFRGRYLNPATSNLTVTITEGENQLPPFDLR</sequence>
<organism evidence="1 2">
    <name type="scientific">Pirellula staleyi (strain ATCC 27377 / DSM 6068 / ICPB 4128)</name>
    <name type="common">Pirella staleyi</name>
    <dbReference type="NCBI Taxonomy" id="530564"/>
    <lineage>
        <taxon>Bacteria</taxon>
        <taxon>Pseudomonadati</taxon>
        <taxon>Planctomycetota</taxon>
        <taxon>Planctomycetia</taxon>
        <taxon>Pirellulales</taxon>
        <taxon>Pirellulaceae</taxon>
        <taxon>Pirellula</taxon>
    </lineage>
</organism>
<dbReference type="KEGG" id="psl:Psta_0693"/>
<dbReference type="Proteomes" id="UP000001887">
    <property type="component" value="Chromosome"/>
</dbReference>
<reference evidence="1 2" key="1">
    <citation type="journal article" date="2009" name="Stand. Genomic Sci.">
        <title>Complete genome sequence of Pirellula staleyi type strain (ATCC 27377).</title>
        <authorList>
            <person name="Clum A."/>
            <person name="Tindall B.J."/>
            <person name="Sikorski J."/>
            <person name="Ivanova N."/>
            <person name="Mavrommatis K."/>
            <person name="Lucas S."/>
            <person name="Glavina del Rio T."/>
            <person name="Nolan M."/>
            <person name="Chen F."/>
            <person name="Tice H."/>
            <person name="Pitluck S."/>
            <person name="Cheng J.F."/>
            <person name="Chertkov O."/>
            <person name="Brettin T."/>
            <person name="Han C."/>
            <person name="Detter J.C."/>
            <person name="Kuske C."/>
            <person name="Bruce D."/>
            <person name="Goodwin L."/>
            <person name="Ovchinikova G."/>
            <person name="Pati A."/>
            <person name="Mikhailova N."/>
            <person name="Chen A."/>
            <person name="Palaniappan K."/>
            <person name="Land M."/>
            <person name="Hauser L."/>
            <person name="Chang Y.J."/>
            <person name="Jeffries C.D."/>
            <person name="Chain P."/>
            <person name="Rohde M."/>
            <person name="Goker M."/>
            <person name="Bristow J."/>
            <person name="Eisen J.A."/>
            <person name="Markowitz V."/>
            <person name="Hugenholtz P."/>
            <person name="Kyrpides N.C."/>
            <person name="Klenk H.P."/>
            <person name="Lapidus A."/>
        </authorList>
    </citation>
    <scope>NUCLEOTIDE SEQUENCE [LARGE SCALE GENOMIC DNA]</scope>
    <source>
        <strain evidence="2">ATCC 27377 / DSM 6068 / ICPB 4128</strain>
    </source>
</reference>
<evidence type="ECO:0000313" key="2">
    <source>
        <dbReference type="Proteomes" id="UP000001887"/>
    </source>
</evidence>
<keyword evidence="2" id="KW-1185">Reference proteome</keyword>
<evidence type="ECO:0008006" key="3">
    <source>
        <dbReference type="Google" id="ProtNLM"/>
    </source>
</evidence>
<dbReference type="EMBL" id="CP001848">
    <property type="protein sequence ID" value="ADB15379.1"/>
    <property type="molecule type" value="Genomic_DNA"/>
</dbReference>
<name>D2R5C0_PIRSD</name>
<protein>
    <recommendedName>
        <fullName evidence="3">Carboxypeptidase regulatory-like domain-containing protein</fullName>
    </recommendedName>
</protein>
<gene>
    <name evidence="1" type="ordered locus">Psta_0693</name>
</gene>
<dbReference type="STRING" id="530564.Psta_0693"/>
<dbReference type="eggNOG" id="ENOG503304A">
    <property type="taxonomic scope" value="Bacteria"/>
</dbReference>
<dbReference type="OrthoDB" id="285058at2"/>
<dbReference type="HOGENOM" id="CLU_113730_0_0_0"/>
<dbReference type="AlphaFoldDB" id="D2R5C0"/>